<dbReference type="AlphaFoldDB" id="A0A9N7YBT7"/>
<dbReference type="Proteomes" id="UP001153269">
    <property type="component" value="Unassembled WGS sequence"/>
</dbReference>
<protein>
    <submittedName>
        <fullName evidence="1">Uncharacterized protein</fullName>
    </submittedName>
</protein>
<evidence type="ECO:0000313" key="1">
    <source>
        <dbReference type="EMBL" id="CAB1419986.1"/>
    </source>
</evidence>
<reference evidence="1" key="1">
    <citation type="submission" date="2020-03" db="EMBL/GenBank/DDBJ databases">
        <authorList>
            <person name="Weist P."/>
        </authorList>
    </citation>
    <scope>NUCLEOTIDE SEQUENCE</scope>
</reference>
<evidence type="ECO:0000313" key="2">
    <source>
        <dbReference type="Proteomes" id="UP001153269"/>
    </source>
</evidence>
<accession>A0A9N7YBT7</accession>
<proteinExistence type="predicted"/>
<organism evidence="1 2">
    <name type="scientific">Pleuronectes platessa</name>
    <name type="common">European plaice</name>
    <dbReference type="NCBI Taxonomy" id="8262"/>
    <lineage>
        <taxon>Eukaryota</taxon>
        <taxon>Metazoa</taxon>
        <taxon>Chordata</taxon>
        <taxon>Craniata</taxon>
        <taxon>Vertebrata</taxon>
        <taxon>Euteleostomi</taxon>
        <taxon>Actinopterygii</taxon>
        <taxon>Neopterygii</taxon>
        <taxon>Teleostei</taxon>
        <taxon>Neoteleostei</taxon>
        <taxon>Acanthomorphata</taxon>
        <taxon>Carangaria</taxon>
        <taxon>Pleuronectiformes</taxon>
        <taxon>Pleuronectoidei</taxon>
        <taxon>Pleuronectidae</taxon>
        <taxon>Pleuronectes</taxon>
    </lineage>
</organism>
<gene>
    <name evidence="1" type="ORF">PLEPLA_LOCUS7837</name>
</gene>
<dbReference type="EMBL" id="CADEAL010000424">
    <property type="protein sequence ID" value="CAB1419986.1"/>
    <property type="molecule type" value="Genomic_DNA"/>
</dbReference>
<comment type="caution">
    <text evidence="1">The sequence shown here is derived from an EMBL/GenBank/DDBJ whole genome shotgun (WGS) entry which is preliminary data.</text>
</comment>
<keyword evidence="2" id="KW-1185">Reference proteome</keyword>
<sequence>MRSRLMDETRMMKQETYRVTYTLRAAGCWGSNARHRQRETGFLAMCSGAKNKHTRPIFTVLSDVCTDVTPASPFDIETTPLLSEATEAPLCPLFEPSCPLFRLHSYHLTANRRGLQGALQLTKRYSNKEVKNSTFK</sequence>
<name>A0A9N7YBT7_PLEPL</name>